<dbReference type="Proteomes" id="UP000064921">
    <property type="component" value="Chromosome"/>
</dbReference>
<keyword evidence="2" id="KW-1185">Reference proteome</keyword>
<dbReference type="PATRIC" id="fig|121719.5.peg.2452"/>
<dbReference type="EMBL" id="CP013068">
    <property type="protein sequence ID" value="ALV29209.1"/>
    <property type="molecule type" value="Genomic_DNA"/>
</dbReference>
<sequence length="97" mass="10415">MAIPESRSMSFEKAEEMALDALLHLTRDPELTGRFLALSGIGPESIRSAAAEPGFLAGVLEFFMTDEPLLLTYCENSGVRPTLIAAARYVLAGDPDA</sequence>
<organism evidence="1 2">
    <name type="scientific">Pannonibacter phragmitetus</name>
    <dbReference type="NCBI Taxonomy" id="121719"/>
    <lineage>
        <taxon>Bacteria</taxon>
        <taxon>Pseudomonadati</taxon>
        <taxon>Pseudomonadota</taxon>
        <taxon>Alphaproteobacteria</taxon>
        <taxon>Hyphomicrobiales</taxon>
        <taxon>Stappiaceae</taxon>
        <taxon>Pannonibacter</taxon>
    </lineage>
</organism>
<dbReference type="KEGG" id="pphr:APZ00_20940"/>
<gene>
    <name evidence="1" type="ORF">APZ00_20940</name>
</gene>
<reference evidence="1 2" key="1">
    <citation type="submission" date="2015-10" db="EMBL/GenBank/DDBJ databases">
        <title>The world's first case of liver abscess caused by Pannonibacter phragmitetus.</title>
        <authorList>
            <person name="Ming D."/>
            <person name="Wang M."/>
            <person name="Zhou Y."/>
            <person name="Jiang T."/>
            <person name="Hu S."/>
        </authorList>
    </citation>
    <scope>NUCLEOTIDE SEQUENCE [LARGE SCALE GENOMIC DNA]</scope>
    <source>
        <strain evidence="1 2">31801</strain>
    </source>
</reference>
<name>A0A0L0J5S8_9HYPH</name>
<protein>
    <submittedName>
        <fullName evidence="1">Uncharacterized protein</fullName>
    </submittedName>
</protein>
<evidence type="ECO:0000313" key="1">
    <source>
        <dbReference type="EMBL" id="ALV29209.1"/>
    </source>
</evidence>
<proteinExistence type="predicted"/>
<dbReference type="RefSeq" id="WP_050471811.1">
    <property type="nucleotide sequence ID" value="NZ_LGSQ01000002.1"/>
</dbReference>
<dbReference type="InterPro" id="IPR021955">
    <property type="entry name" value="DUF3572"/>
</dbReference>
<dbReference type="AlphaFoldDB" id="A0A0L0J5S8"/>
<dbReference type="STRING" id="121719.APZ00_20940"/>
<accession>A0A0L0J5S8</accession>
<dbReference type="Pfam" id="PF12096">
    <property type="entry name" value="DUF3572"/>
    <property type="match status" value="1"/>
</dbReference>
<evidence type="ECO:0000313" key="2">
    <source>
        <dbReference type="Proteomes" id="UP000064921"/>
    </source>
</evidence>